<keyword evidence="3" id="KW-0597">Phosphoprotein</keyword>
<dbReference type="EMBL" id="VCEJ01000008">
    <property type="protein sequence ID" value="TLU98219.1"/>
    <property type="molecule type" value="Genomic_DNA"/>
</dbReference>
<dbReference type="RefSeq" id="WP_138368317.1">
    <property type="nucleotide sequence ID" value="NZ_VCEJ01000008.1"/>
</dbReference>
<comment type="catalytic activity">
    <reaction evidence="1">
        <text>ATP + protein L-histidine = ADP + protein N-phospho-L-histidine.</text>
        <dbReference type="EC" id="2.7.13.3"/>
    </reaction>
</comment>
<feature type="domain" description="PAS" evidence="7">
    <location>
        <begin position="471"/>
        <end position="526"/>
    </location>
</feature>
<dbReference type="InterPro" id="IPR003018">
    <property type="entry name" value="GAF"/>
</dbReference>
<evidence type="ECO:0000256" key="6">
    <source>
        <dbReference type="SAM" id="MobiDB-lite"/>
    </source>
</evidence>
<dbReference type="InterPro" id="IPR029016">
    <property type="entry name" value="GAF-like_dom_sf"/>
</dbReference>
<keyword evidence="10" id="KW-1185">Reference proteome</keyword>
<evidence type="ECO:0000256" key="5">
    <source>
        <dbReference type="ARBA" id="ARBA00022777"/>
    </source>
</evidence>
<keyword evidence="5" id="KW-0418">Kinase</keyword>
<dbReference type="InterPro" id="IPR036097">
    <property type="entry name" value="HisK_dim/P_sf"/>
</dbReference>
<dbReference type="PANTHER" id="PTHR43304:SF1">
    <property type="entry name" value="PAC DOMAIN-CONTAINING PROTEIN"/>
    <property type="match status" value="1"/>
</dbReference>
<dbReference type="PROSITE" id="PS50113">
    <property type="entry name" value="PAC"/>
    <property type="match status" value="3"/>
</dbReference>
<dbReference type="Gene3D" id="3.30.450.20">
    <property type="entry name" value="PAS domain"/>
    <property type="match status" value="5"/>
</dbReference>
<protein>
    <recommendedName>
        <fullName evidence="2">histidine kinase</fullName>
        <ecNumber evidence="2">2.7.13.3</ecNumber>
    </recommendedName>
</protein>
<feature type="domain" description="PAC" evidence="8">
    <location>
        <begin position="661"/>
        <end position="712"/>
    </location>
</feature>
<evidence type="ECO:0000313" key="9">
    <source>
        <dbReference type="EMBL" id="TLU98219.1"/>
    </source>
</evidence>
<gene>
    <name evidence="9" type="ORF">FEN17_25950</name>
</gene>
<dbReference type="Pfam" id="PF13426">
    <property type="entry name" value="PAS_9"/>
    <property type="match status" value="1"/>
</dbReference>
<dbReference type="SUPFAM" id="SSF55781">
    <property type="entry name" value="GAF domain-like"/>
    <property type="match status" value="1"/>
</dbReference>
<feature type="domain" description="PAC" evidence="8">
    <location>
        <begin position="129"/>
        <end position="181"/>
    </location>
</feature>
<dbReference type="InterPro" id="IPR035965">
    <property type="entry name" value="PAS-like_dom_sf"/>
</dbReference>
<dbReference type="InterPro" id="IPR000014">
    <property type="entry name" value="PAS"/>
</dbReference>
<dbReference type="AlphaFoldDB" id="A0A5R9KPZ1"/>
<dbReference type="Pfam" id="PF08447">
    <property type="entry name" value="PAS_3"/>
    <property type="match status" value="3"/>
</dbReference>
<feature type="domain" description="PAC" evidence="8">
    <location>
        <begin position="258"/>
        <end position="310"/>
    </location>
</feature>
<reference evidence="9 10" key="1">
    <citation type="submission" date="2019-05" db="EMBL/GenBank/DDBJ databases">
        <authorList>
            <person name="Qu J.-H."/>
        </authorList>
    </citation>
    <scope>NUCLEOTIDE SEQUENCE [LARGE SCALE GENOMIC DNA]</scope>
    <source>
        <strain evidence="9 10">T17</strain>
    </source>
</reference>
<evidence type="ECO:0000313" key="10">
    <source>
        <dbReference type="Proteomes" id="UP000306402"/>
    </source>
</evidence>
<feature type="compositionally biased region" description="Basic and acidic residues" evidence="6">
    <location>
        <begin position="12"/>
        <end position="23"/>
    </location>
</feature>
<evidence type="ECO:0000256" key="4">
    <source>
        <dbReference type="ARBA" id="ARBA00022679"/>
    </source>
</evidence>
<dbReference type="CDD" id="cd00130">
    <property type="entry name" value="PAS"/>
    <property type="match status" value="4"/>
</dbReference>
<dbReference type="Proteomes" id="UP000306402">
    <property type="component" value="Unassembled WGS sequence"/>
</dbReference>
<dbReference type="EC" id="2.7.13.3" evidence="2"/>
<proteinExistence type="predicted"/>
<feature type="region of interest" description="Disordered" evidence="6">
    <location>
        <begin position="1"/>
        <end position="23"/>
    </location>
</feature>
<evidence type="ECO:0000259" key="8">
    <source>
        <dbReference type="PROSITE" id="PS50113"/>
    </source>
</evidence>
<dbReference type="InterPro" id="IPR052162">
    <property type="entry name" value="Sensor_kinase/Photoreceptor"/>
</dbReference>
<dbReference type="SMART" id="SM00091">
    <property type="entry name" value="PAS"/>
    <property type="match status" value="4"/>
</dbReference>
<dbReference type="PANTHER" id="PTHR43304">
    <property type="entry name" value="PHYTOCHROME-LIKE PROTEIN CPH1"/>
    <property type="match status" value="1"/>
</dbReference>
<dbReference type="InterPro" id="IPR013655">
    <property type="entry name" value="PAS_fold_3"/>
</dbReference>
<keyword evidence="4" id="KW-0808">Transferase</keyword>
<dbReference type="SUPFAM" id="SSF47384">
    <property type="entry name" value="Homodimeric domain of signal transducing histidine kinase"/>
    <property type="match status" value="1"/>
</dbReference>
<comment type="caution">
    <text evidence="9">The sequence shown here is derived from an EMBL/GenBank/DDBJ whole genome shotgun (WGS) entry which is preliminary data.</text>
</comment>
<evidence type="ECO:0000256" key="1">
    <source>
        <dbReference type="ARBA" id="ARBA00000085"/>
    </source>
</evidence>
<feature type="domain" description="PAS" evidence="7">
    <location>
        <begin position="57"/>
        <end position="100"/>
    </location>
</feature>
<dbReference type="SMART" id="SM00086">
    <property type="entry name" value="PAC"/>
    <property type="match status" value="5"/>
</dbReference>
<name>A0A5R9KPZ1_9BACT</name>
<evidence type="ECO:0000256" key="2">
    <source>
        <dbReference type="ARBA" id="ARBA00012438"/>
    </source>
</evidence>
<dbReference type="PROSITE" id="PS50112">
    <property type="entry name" value="PAS"/>
    <property type="match status" value="4"/>
</dbReference>
<dbReference type="Pfam" id="PF13185">
    <property type="entry name" value="GAF_2"/>
    <property type="match status" value="1"/>
</dbReference>
<accession>A0A5R9KPZ1</accession>
<evidence type="ECO:0000259" key="7">
    <source>
        <dbReference type="PROSITE" id="PS50112"/>
    </source>
</evidence>
<dbReference type="OrthoDB" id="9124519at2"/>
<sequence>MIGKNYSFRPSEYTKEGDGERDEEEVKNIGRGSQGMFLHQTVLGDDSDSLLKRTVQELSAYKYALDESAVVFITDGTGKITHVNKNFCIISQYSRDELIGSDQGIVNYSWHAPAFVRNLWLTIAGGNIWKGEIRNRAKDGSFYWIDTTIIPFLDESGKPYQYVATASDITAKRVTDERIRSLNERFTLITKTINDALFEWNFFTGEMWWSESHYTMFGFDPSQPIPTQEKWLEKIHPDDRETFTKSIEDIRDTGESYWQNEIRYLRQDGTYGTLLSRAFIIFDEEHRAQKMLGSYIDITDRKNEELEKTILSNISLIFNKGGDLTAMLNEVLTLLITFADFQLAEAWLIGSDQKVISLKAQCRPSSEISLPGRDEQKMHFEKGEGLPGLTWERQNFQHWSCLDEHPDFIRKPLAVHGGLKSAYGVPLFHNHQIIGVLVLGLSTEQKPENIFSSVLKSLGSHIGAEVKRKQLEEELNQIFNSAPDIICIVGFDRYLKKINPAMCRLMEYSDQELLSKPIDALIHPDDLAESVIRMQGFQDGMQTMYFENRYLTKSGKIKWFAWTATRSSEEGFMFCVAKDISEKKHLEHLLEKTNKLALIGGWEVDVANRTVYWSKITRSIHEAEDGFNPDFDSATSFFKAGIDRDTLLQRFIDCMGSGISMDEELRLITFKGKEKWVRVIGEAEMVNGACQRIYGSFQDIDQQKRNSIELEESEQRYSNLFHLSPQPMWVFDKETLCFLDVNDSAIRHYGFSREEFLSMTIRDIRLEADIPVLKEAINMARNGGYTSYHHTFRHRTKRGEIIIVDIQSTPILYKDKPAKVVLATDVTERFQYIAEIENQNKKLREISWLQSHVVRAPVARLMAFVDLMKNFENSESEREEMLKGILNSARELDNIIKEISEKAKV</sequence>
<dbReference type="SUPFAM" id="SSF55785">
    <property type="entry name" value="PYP-like sensor domain (PAS domain)"/>
    <property type="match status" value="5"/>
</dbReference>
<dbReference type="SMART" id="SM00065">
    <property type="entry name" value="GAF"/>
    <property type="match status" value="1"/>
</dbReference>
<evidence type="ECO:0000256" key="3">
    <source>
        <dbReference type="ARBA" id="ARBA00022553"/>
    </source>
</evidence>
<dbReference type="Gene3D" id="2.10.70.100">
    <property type="match status" value="1"/>
</dbReference>
<dbReference type="InterPro" id="IPR000700">
    <property type="entry name" value="PAS-assoc_C"/>
</dbReference>
<dbReference type="GO" id="GO:0000155">
    <property type="term" value="F:phosphorelay sensor kinase activity"/>
    <property type="evidence" value="ECO:0007669"/>
    <property type="project" value="InterPro"/>
</dbReference>
<feature type="domain" description="PAS" evidence="7">
    <location>
        <begin position="713"/>
        <end position="784"/>
    </location>
</feature>
<dbReference type="Gene3D" id="3.30.450.40">
    <property type="match status" value="1"/>
</dbReference>
<feature type="domain" description="PAS" evidence="7">
    <location>
        <begin position="182"/>
        <end position="254"/>
    </location>
</feature>
<dbReference type="NCBIfam" id="TIGR00229">
    <property type="entry name" value="sensory_box"/>
    <property type="match status" value="4"/>
</dbReference>
<organism evidence="9 10">
    <name type="scientific">Dyadobacter luticola</name>
    <dbReference type="NCBI Taxonomy" id="1979387"/>
    <lineage>
        <taxon>Bacteria</taxon>
        <taxon>Pseudomonadati</taxon>
        <taxon>Bacteroidota</taxon>
        <taxon>Cytophagia</taxon>
        <taxon>Cytophagales</taxon>
        <taxon>Spirosomataceae</taxon>
        <taxon>Dyadobacter</taxon>
    </lineage>
</organism>
<dbReference type="InterPro" id="IPR001610">
    <property type="entry name" value="PAC"/>
</dbReference>